<reference evidence="2" key="1">
    <citation type="journal article" date="2023" name="PhytoFront">
        <title>Draft Genome Resources of Seven Strains of Tilletia horrida, Causal Agent of Kernel Smut of Rice.</title>
        <authorList>
            <person name="Khanal S."/>
            <person name="Antony Babu S."/>
            <person name="Zhou X.G."/>
        </authorList>
    </citation>
    <scope>NUCLEOTIDE SEQUENCE</scope>
    <source>
        <strain evidence="2">TX3</strain>
    </source>
</reference>
<proteinExistence type="predicted"/>
<dbReference type="EMBL" id="JAPDMQ010001657">
    <property type="protein sequence ID" value="KAK0517739.1"/>
    <property type="molecule type" value="Genomic_DNA"/>
</dbReference>
<feature type="compositionally biased region" description="Basic residues" evidence="1">
    <location>
        <begin position="16"/>
        <end position="30"/>
    </location>
</feature>
<name>A0AAN6G778_9BASI</name>
<dbReference type="Proteomes" id="UP001176521">
    <property type="component" value="Unassembled WGS sequence"/>
</dbReference>
<feature type="non-terminal residue" evidence="2">
    <location>
        <position position="66"/>
    </location>
</feature>
<feature type="compositionally biased region" description="Low complexity" evidence="1">
    <location>
        <begin position="1"/>
        <end position="15"/>
    </location>
</feature>
<evidence type="ECO:0000256" key="1">
    <source>
        <dbReference type="SAM" id="MobiDB-lite"/>
    </source>
</evidence>
<dbReference type="AlphaFoldDB" id="A0AAN6G778"/>
<feature type="region of interest" description="Disordered" evidence="1">
    <location>
        <begin position="1"/>
        <end position="66"/>
    </location>
</feature>
<comment type="caution">
    <text evidence="2">The sequence shown here is derived from an EMBL/GenBank/DDBJ whole genome shotgun (WGS) entry which is preliminary data.</text>
</comment>
<keyword evidence="3" id="KW-1185">Reference proteome</keyword>
<feature type="non-terminal residue" evidence="2">
    <location>
        <position position="1"/>
    </location>
</feature>
<sequence>PQQRAHPSSSSAHSHLWAHPRLVRRARRRCGSSVPPAQGLHRRDHQRPCQRAGRRRSIRADRSGCA</sequence>
<accession>A0AAN6G778</accession>
<evidence type="ECO:0000313" key="3">
    <source>
        <dbReference type="Proteomes" id="UP001176521"/>
    </source>
</evidence>
<organism evidence="2 3">
    <name type="scientific">Tilletia horrida</name>
    <dbReference type="NCBI Taxonomy" id="155126"/>
    <lineage>
        <taxon>Eukaryota</taxon>
        <taxon>Fungi</taxon>
        <taxon>Dikarya</taxon>
        <taxon>Basidiomycota</taxon>
        <taxon>Ustilaginomycotina</taxon>
        <taxon>Exobasidiomycetes</taxon>
        <taxon>Tilletiales</taxon>
        <taxon>Tilletiaceae</taxon>
        <taxon>Tilletia</taxon>
    </lineage>
</organism>
<evidence type="ECO:0000313" key="2">
    <source>
        <dbReference type="EMBL" id="KAK0517739.1"/>
    </source>
</evidence>
<protein>
    <submittedName>
        <fullName evidence="2">Uncharacterized protein</fullName>
    </submittedName>
</protein>
<gene>
    <name evidence="2" type="ORF">OC842_008019</name>
</gene>